<keyword evidence="3" id="KW-0378">Hydrolase</keyword>
<dbReference type="Proteomes" id="UP001201873">
    <property type="component" value="Unassembled WGS sequence"/>
</dbReference>
<keyword evidence="2" id="KW-0479">Metal-binding</keyword>
<evidence type="ECO:0000313" key="6">
    <source>
        <dbReference type="EMBL" id="MCK9878499.1"/>
    </source>
</evidence>
<evidence type="ECO:0000259" key="5">
    <source>
        <dbReference type="Pfam" id="PF01850"/>
    </source>
</evidence>
<evidence type="ECO:0000313" key="7">
    <source>
        <dbReference type="Proteomes" id="UP001201873"/>
    </source>
</evidence>
<proteinExistence type="predicted"/>
<dbReference type="InterPro" id="IPR029060">
    <property type="entry name" value="PIN-like_dom_sf"/>
</dbReference>
<keyword evidence="4" id="KW-0460">Magnesium</keyword>
<evidence type="ECO:0000256" key="1">
    <source>
        <dbReference type="ARBA" id="ARBA00022722"/>
    </source>
</evidence>
<sequence length="111" mass="12252">MRRTAPPLLVPAPVVIETCYHLTKHLGARAEIALLKTFQGGDLAMVTPTESDFDRAVELVEQYAGFPLGITDAYVIAIAERLDITRLATIDRRHFLAVTPRHCPGFELLPA</sequence>
<evidence type="ECO:0000256" key="3">
    <source>
        <dbReference type="ARBA" id="ARBA00022801"/>
    </source>
</evidence>
<keyword evidence="7" id="KW-1185">Reference proteome</keyword>
<dbReference type="Gene3D" id="3.40.50.1010">
    <property type="entry name" value="5'-nuclease"/>
    <property type="match status" value="1"/>
</dbReference>
<reference evidence="6 7" key="1">
    <citation type="submission" date="2022-04" db="EMBL/GenBank/DDBJ databases">
        <title>Genome diversity in the genus Frankia.</title>
        <authorList>
            <person name="Carlos-Shanley C."/>
            <person name="Hahn D."/>
        </authorList>
    </citation>
    <scope>NUCLEOTIDE SEQUENCE [LARGE SCALE GENOMIC DNA]</scope>
    <source>
        <strain evidence="6 7">Ag45/Mut15</strain>
    </source>
</reference>
<feature type="domain" description="PIN" evidence="5">
    <location>
        <begin position="6"/>
        <end position="95"/>
    </location>
</feature>
<gene>
    <name evidence="6" type="ORF">MXD59_22490</name>
</gene>
<name>A0ABT0K4S1_9ACTN</name>
<evidence type="ECO:0000256" key="4">
    <source>
        <dbReference type="ARBA" id="ARBA00022842"/>
    </source>
</evidence>
<dbReference type="SUPFAM" id="SSF88723">
    <property type="entry name" value="PIN domain-like"/>
    <property type="match status" value="1"/>
</dbReference>
<dbReference type="EMBL" id="JALKFT010000035">
    <property type="protein sequence ID" value="MCK9878499.1"/>
    <property type="molecule type" value="Genomic_DNA"/>
</dbReference>
<dbReference type="RefSeq" id="WP_248826592.1">
    <property type="nucleotide sequence ID" value="NZ_JALKFT010000035.1"/>
</dbReference>
<accession>A0ABT0K4S1</accession>
<dbReference type="InterPro" id="IPR002716">
    <property type="entry name" value="PIN_dom"/>
</dbReference>
<keyword evidence="1" id="KW-0540">Nuclease</keyword>
<protein>
    <submittedName>
        <fullName evidence="6">PIN domain-containing protein</fullName>
    </submittedName>
</protein>
<comment type="caution">
    <text evidence="6">The sequence shown here is derived from an EMBL/GenBank/DDBJ whole genome shotgun (WGS) entry which is preliminary data.</text>
</comment>
<evidence type="ECO:0000256" key="2">
    <source>
        <dbReference type="ARBA" id="ARBA00022723"/>
    </source>
</evidence>
<organism evidence="6 7">
    <name type="scientific">Frankia umida</name>
    <dbReference type="NCBI Taxonomy" id="573489"/>
    <lineage>
        <taxon>Bacteria</taxon>
        <taxon>Bacillati</taxon>
        <taxon>Actinomycetota</taxon>
        <taxon>Actinomycetes</taxon>
        <taxon>Frankiales</taxon>
        <taxon>Frankiaceae</taxon>
        <taxon>Frankia</taxon>
    </lineage>
</organism>
<dbReference type="Pfam" id="PF01850">
    <property type="entry name" value="PIN"/>
    <property type="match status" value="1"/>
</dbReference>